<evidence type="ECO:0000256" key="1">
    <source>
        <dbReference type="SAM" id="Phobius"/>
    </source>
</evidence>
<evidence type="ECO:0000313" key="3">
    <source>
        <dbReference type="Proteomes" id="UP000327030"/>
    </source>
</evidence>
<reference evidence="3" key="1">
    <citation type="submission" date="2019-08" db="EMBL/GenBank/DDBJ databases">
        <title>Complete Genome Sequence of the Polysaccharide-Degrading Rumen Bacterium Pseudobutyrivibrio xylanivorans MA3014.</title>
        <authorList>
            <person name="Palevich N."/>
            <person name="Maclean P.H."/>
            <person name="Kelly W.J."/>
            <person name="Leahy S.C."/>
            <person name="Rakonjac J."/>
            <person name="Attwood G.T."/>
        </authorList>
    </citation>
    <scope>NUCLEOTIDE SEQUENCE [LARGE SCALE GENOMIC DNA]</scope>
    <source>
        <strain evidence="3">MA3014</strain>
    </source>
</reference>
<organism evidence="2 3">
    <name type="scientific">Pseudobutyrivibrio xylanivorans</name>
    <dbReference type="NCBI Taxonomy" id="185007"/>
    <lineage>
        <taxon>Bacteria</taxon>
        <taxon>Bacillati</taxon>
        <taxon>Bacillota</taxon>
        <taxon>Clostridia</taxon>
        <taxon>Lachnospirales</taxon>
        <taxon>Lachnospiraceae</taxon>
        <taxon>Pseudobutyrivibrio</taxon>
    </lineage>
</organism>
<dbReference type="RefSeq" id="WP_151622776.1">
    <property type="nucleotide sequence ID" value="NZ_CP043028.1"/>
</dbReference>
<protein>
    <submittedName>
        <fullName evidence="2">Uncharacterized protein</fullName>
    </submittedName>
</protein>
<keyword evidence="1" id="KW-0812">Transmembrane</keyword>
<accession>A0A5P6VPE9</accession>
<feature type="transmembrane region" description="Helical" evidence="1">
    <location>
        <begin position="157"/>
        <end position="174"/>
    </location>
</feature>
<proteinExistence type="predicted"/>
<gene>
    <name evidence="2" type="ORF">FXF36_05120</name>
</gene>
<keyword evidence="1" id="KW-0472">Membrane</keyword>
<dbReference type="AlphaFoldDB" id="A0A5P6VPE9"/>
<keyword evidence="1" id="KW-1133">Transmembrane helix</keyword>
<feature type="transmembrane region" description="Helical" evidence="1">
    <location>
        <begin position="180"/>
        <end position="202"/>
    </location>
</feature>
<dbReference type="KEGG" id="pxv:FXF36_05120"/>
<dbReference type="OrthoDB" id="2027172at2"/>
<dbReference type="EMBL" id="CP043028">
    <property type="protein sequence ID" value="QFJ54282.1"/>
    <property type="molecule type" value="Genomic_DNA"/>
</dbReference>
<name>A0A5P6VPE9_PSEXY</name>
<feature type="transmembrane region" description="Helical" evidence="1">
    <location>
        <begin position="214"/>
        <end position="236"/>
    </location>
</feature>
<dbReference type="Proteomes" id="UP000327030">
    <property type="component" value="Chromosome 1"/>
</dbReference>
<sequence length="244" mass="28210">MKNIGAKKMELEELKKTIVRDLNAEEYPFIVEVKGNTVIARWKVCEVPQDVDEKKLRLFSVKYKLRKDKTFYGGEMTAHRYDYVPPMSTQTTSVYSVSASDNLPWRKKVDLKDYPNIGFDAQKLYSIIEHYLMGNGFCYRPGVWNHAYIEWNAGYKLRLVGALFIFVGSFLFIGCIETGILFIQLFPLIHVIIGIWLLLIGLGKVEFYDLRRDIAIKVILGIIIGAWLVVFALMFLEYIGFLNL</sequence>
<evidence type="ECO:0000313" key="2">
    <source>
        <dbReference type="EMBL" id="QFJ54282.1"/>
    </source>
</evidence>